<keyword evidence="2" id="KW-1185">Reference proteome</keyword>
<name>A0AAV4P7V4_CAEEX</name>
<sequence length="82" mass="9199">MSKCAVGSGMDEHSSPFLSVVSLQIIGLSFQVWQKFRRVVETRSEARAIPGRKVHFCSVCICMIRTRFVFVCGYGSPEKVLN</sequence>
<protein>
    <submittedName>
        <fullName evidence="1">Uncharacterized protein</fullName>
    </submittedName>
</protein>
<organism evidence="1 2">
    <name type="scientific">Caerostris extrusa</name>
    <name type="common">Bark spider</name>
    <name type="synonym">Caerostris bankana</name>
    <dbReference type="NCBI Taxonomy" id="172846"/>
    <lineage>
        <taxon>Eukaryota</taxon>
        <taxon>Metazoa</taxon>
        <taxon>Ecdysozoa</taxon>
        <taxon>Arthropoda</taxon>
        <taxon>Chelicerata</taxon>
        <taxon>Arachnida</taxon>
        <taxon>Araneae</taxon>
        <taxon>Araneomorphae</taxon>
        <taxon>Entelegynae</taxon>
        <taxon>Araneoidea</taxon>
        <taxon>Araneidae</taxon>
        <taxon>Caerostris</taxon>
    </lineage>
</organism>
<dbReference type="Proteomes" id="UP001054945">
    <property type="component" value="Unassembled WGS sequence"/>
</dbReference>
<dbReference type="EMBL" id="BPLR01004108">
    <property type="protein sequence ID" value="GIX92241.1"/>
    <property type="molecule type" value="Genomic_DNA"/>
</dbReference>
<dbReference type="AlphaFoldDB" id="A0AAV4P7V4"/>
<gene>
    <name evidence="1" type="ORF">CEXT_317251</name>
</gene>
<accession>A0AAV4P7V4</accession>
<evidence type="ECO:0000313" key="1">
    <source>
        <dbReference type="EMBL" id="GIX92241.1"/>
    </source>
</evidence>
<evidence type="ECO:0000313" key="2">
    <source>
        <dbReference type="Proteomes" id="UP001054945"/>
    </source>
</evidence>
<comment type="caution">
    <text evidence="1">The sequence shown here is derived from an EMBL/GenBank/DDBJ whole genome shotgun (WGS) entry which is preliminary data.</text>
</comment>
<proteinExistence type="predicted"/>
<reference evidence="1 2" key="1">
    <citation type="submission" date="2021-06" db="EMBL/GenBank/DDBJ databases">
        <title>Caerostris extrusa draft genome.</title>
        <authorList>
            <person name="Kono N."/>
            <person name="Arakawa K."/>
        </authorList>
    </citation>
    <scope>NUCLEOTIDE SEQUENCE [LARGE SCALE GENOMIC DNA]</scope>
</reference>